<evidence type="ECO:0000256" key="1">
    <source>
        <dbReference type="SAM" id="MobiDB-lite"/>
    </source>
</evidence>
<dbReference type="Proteomes" id="UP000001660">
    <property type="component" value="Chromosome"/>
</dbReference>
<keyword evidence="4" id="KW-1185">Reference proteome</keyword>
<accession>D8PC89</accession>
<dbReference type="OrthoDB" id="9806664at2"/>
<evidence type="ECO:0000313" key="4">
    <source>
        <dbReference type="Proteomes" id="UP000001660"/>
    </source>
</evidence>
<sequence length="114" mass="12573">MPIYEYRCRQCGKRTTRLILSISAAPQQTCGHCQSPDLERLLSRFASPKSDEARLEALSDPSNLSGFDENDPQSMARLMKKMGQEMGEDLGDDVEAAMEGGDAVPPGMDQTDFE</sequence>
<name>D8PC89_9BACT</name>
<dbReference type="HOGENOM" id="CLU_113286_1_0_0"/>
<gene>
    <name evidence="3" type="ORF">NIDE1088</name>
</gene>
<dbReference type="SMART" id="SM00834">
    <property type="entry name" value="CxxC_CXXC_SSSS"/>
    <property type="match status" value="1"/>
</dbReference>
<feature type="region of interest" description="Disordered" evidence="1">
    <location>
        <begin position="52"/>
        <end position="71"/>
    </location>
</feature>
<feature type="domain" description="Putative regulatory protein FmdB zinc ribbon" evidence="2">
    <location>
        <begin position="1"/>
        <end position="43"/>
    </location>
</feature>
<dbReference type="InterPro" id="IPR013429">
    <property type="entry name" value="Regulatory_FmdB_Zinc_ribbon"/>
</dbReference>
<feature type="region of interest" description="Disordered" evidence="1">
    <location>
        <begin position="94"/>
        <end position="114"/>
    </location>
</feature>
<dbReference type="Pfam" id="PF09723">
    <property type="entry name" value="Zn_ribbon_8"/>
    <property type="match status" value="1"/>
</dbReference>
<dbReference type="STRING" id="330214.NIDE1088"/>
<dbReference type="PANTHER" id="PTHR34404">
    <property type="entry name" value="REGULATORY PROTEIN, FMDB FAMILY"/>
    <property type="match status" value="1"/>
</dbReference>
<dbReference type="PANTHER" id="PTHR34404:SF3">
    <property type="entry name" value="REGULATORY PROTEIN, FMDB FAMILY"/>
    <property type="match status" value="1"/>
</dbReference>
<protein>
    <submittedName>
        <fullName evidence="3">Putative Regulatory protein, FmdB family</fullName>
    </submittedName>
</protein>
<evidence type="ECO:0000313" key="3">
    <source>
        <dbReference type="EMBL" id="CBK40848.1"/>
    </source>
</evidence>
<dbReference type="KEGG" id="nde:NIDE1088"/>
<evidence type="ECO:0000259" key="2">
    <source>
        <dbReference type="SMART" id="SM00834"/>
    </source>
</evidence>
<dbReference type="EMBL" id="FP929003">
    <property type="protein sequence ID" value="CBK40848.1"/>
    <property type="molecule type" value="Genomic_DNA"/>
</dbReference>
<dbReference type="NCBIfam" id="TIGR02605">
    <property type="entry name" value="CxxC_CxxC_SSSS"/>
    <property type="match status" value="1"/>
</dbReference>
<dbReference type="AlphaFoldDB" id="D8PC89"/>
<proteinExistence type="predicted"/>
<organism evidence="3 4">
    <name type="scientific">Nitrospira defluvii</name>
    <dbReference type="NCBI Taxonomy" id="330214"/>
    <lineage>
        <taxon>Bacteria</taxon>
        <taxon>Pseudomonadati</taxon>
        <taxon>Nitrospirota</taxon>
        <taxon>Nitrospiria</taxon>
        <taxon>Nitrospirales</taxon>
        <taxon>Nitrospiraceae</taxon>
        <taxon>Nitrospira</taxon>
    </lineage>
</organism>
<reference evidence="3 4" key="1">
    <citation type="journal article" date="2010" name="Proc. Natl. Acad. Sci. U.S.A.">
        <title>A Nitrospira metagenome illuminates the physiology and evolution of globally important nitrite-oxidizing bacteria.</title>
        <authorList>
            <person name="Lucker S."/>
            <person name="Wagner M."/>
            <person name="Maixner F."/>
            <person name="Pelletier E."/>
            <person name="Koch H."/>
            <person name="Vacherie B."/>
            <person name="Rattei T."/>
            <person name="Sinninghe Damste J."/>
            <person name="Spieck E."/>
            <person name="Le Paslier D."/>
            <person name="Daims H."/>
        </authorList>
    </citation>
    <scope>NUCLEOTIDE SEQUENCE [LARGE SCALE GENOMIC DNA]</scope>
</reference>
<dbReference type="eggNOG" id="COG2331">
    <property type="taxonomic scope" value="Bacteria"/>
</dbReference>